<keyword evidence="4 12" id="KW-0812">Transmembrane</keyword>
<evidence type="ECO:0000256" key="5">
    <source>
        <dbReference type="ARBA" id="ARBA00022703"/>
    </source>
</evidence>
<accession>A0A0K2T924</accession>
<evidence type="ECO:0000256" key="3">
    <source>
        <dbReference type="ARBA" id="ARBA00011720"/>
    </source>
</evidence>
<evidence type="ECO:0000256" key="10">
    <source>
        <dbReference type="ARBA" id="ARBA00024938"/>
    </source>
</evidence>
<dbReference type="GeneID" id="121132484"/>
<keyword evidence="7" id="KW-1133">Transmembrane helix</keyword>
<evidence type="ECO:0000256" key="2">
    <source>
        <dbReference type="ARBA" id="ARBA00007984"/>
    </source>
</evidence>
<feature type="compositionally biased region" description="Basic residues" evidence="11">
    <location>
        <begin position="17"/>
        <end position="29"/>
    </location>
</feature>
<dbReference type="AlphaFoldDB" id="A0A0K2T924"/>
<feature type="compositionally biased region" description="Basic and acidic residues" evidence="11">
    <location>
        <begin position="69"/>
        <end position="79"/>
    </location>
</feature>
<dbReference type="PANTHER" id="PTHR13448:SF0">
    <property type="entry name" value="TRANSMEMBRANE PROTEIN 214"/>
    <property type="match status" value="1"/>
</dbReference>
<dbReference type="OrthoDB" id="10022292at2759"/>
<dbReference type="CTD" id="54867"/>
<feature type="region of interest" description="Disordered" evidence="11">
    <location>
        <begin position="1"/>
        <end position="102"/>
    </location>
</feature>
<evidence type="ECO:0000256" key="11">
    <source>
        <dbReference type="SAM" id="MobiDB-lite"/>
    </source>
</evidence>
<keyword evidence="9" id="KW-0325">Glycoprotein</keyword>
<evidence type="ECO:0000256" key="8">
    <source>
        <dbReference type="ARBA" id="ARBA00023136"/>
    </source>
</evidence>
<reference evidence="12" key="1">
    <citation type="submission" date="2014-05" db="EMBL/GenBank/DDBJ databases">
        <authorList>
            <person name="Chronopoulou M."/>
        </authorList>
    </citation>
    <scope>NUCLEOTIDE SEQUENCE</scope>
    <source>
        <tissue evidence="12">Whole organism</tissue>
    </source>
</reference>
<comment type="subunit">
    <text evidence="3">Constitutively interacts with CASP4; required for the localization of procaspase 4 to the ER.</text>
</comment>
<dbReference type="InterPro" id="IPR019308">
    <property type="entry name" value="TMEM214"/>
</dbReference>
<protein>
    <submittedName>
        <fullName evidence="12">Transmembrane protein 214like [Bombyx mori]</fullName>
    </submittedName>
</protein>
<keyword evidence="5" id="KW-0053">Apoptosis</keyword>
<dbReference type="Pfam" id="PF10151">
    <property type="entry name" value="TMEM214"/>
    <property type="match status" value="1"/>
</dbReference>
<dbReference type="GO" id="GO:0006915">
    <property type="term" value="P:apoptotic process"/>
    <property type="evidence" value="ECO:0007669"/>
    <property type="project" value="UniProtKB-KW"/>
</dbReference>
<dbReference type="PANTHER" id="PTHR13448">
    <property type="entry name" value="TRANSMEMBRANE PROTEIN 214"/>
    <property type="match status" value="1"/>
</dbReference>
<comment type="subcellular location">
    <subcellularLocation>
        <location evidence="1">Endoplasmic reticulum membrane</location>
        <topology evidence="1">Multi-pass membrane protein</topology>
    </subcellularLocation>
</comment>
<dbReference type="KEGG" id="lsm:121132484"/>
<evidence type="ECO:0000256" key="6">
    <source>
        <dbReference type="ARBA" id="ARBA00022824"/>
    </source>
</evidence>
<comment type="similarity">
    <text evidence="2">Belongs to the TMEM214 family.</text>
</comment>
<evidence type="ECO:0000256" key="9">
    <source>
        <dbReference type="ARBA" id="ARBA00023180"/>
    </source>
</evidence>
<evidence type="ECO:0000256" key="4">
    <source>
        <dbReference type="ARBA" id="ARBA00022692"/>
    </source>
</evidence>
<sequence length="684" mass="77262">MSNNNTSGVWEVVGKPSSKKSSSKSKKTISKNGGSGHVGPRAEDVLPLKQVRSWYANAYDTPPSDSDEEPSKKAKKSTDVNEQQSKNTKKKTDPAKKEVARKPNNIMDAAALVHASDLKAYVHDIKVGYPDLRELWVREIALYLNGCLETTEKSPEFLSDPFSDQPISSLFRETKKIITSTLEEASGPEKQSIFDSMLANIAHYMAKGKSVNGYLTVIQVLLEAFPNICCGNVSKLSELRNSYQNQPAICLALLWAVGQGGKHDLRSGLKAWLECMVPLLPLRSYHKFILNYLSKLMDRHTKSDKRVIFPSQFMQFIQVFFFYAPSCLNKELAESLMKNYSKIKDFAIADGSNDFELFPHLMRRLTAPESQTNQQEQTEIIVILQQCIINSQEASLSQWHQMYSSYIPQSSLLLEYMVNNWSMLPRGVKNSRALIGTLEAFRAYNLTNETKDGVTNCDSSCRILLSKMASNESKAWFPWKTACLILTLVIFSLVHADYNKHKTLKASNTGRLLSDIGLYDNLIYAFDKSNSSLRRGMKWMEEKSPEGMQMMRDGKDIFIEKAQVAGKVVGKYVSEGYVSVSDYVNEHGPGVKAKAQYWFDESVSSAGLIWEWSKEKAPHAKKMLIQYTTYGLESTKTCINDIIEGKTDLTDIKNYVYQKFNSGMDFSANQYKNIMNTVGKYMDK</sequence>
<dbReference type="RefSeq" id="XP_040583825.1">
    <property type="nucleotide sequence ID" value="XM_040727891.2"/>
</dbReference>
<name>A0A0K2T924_LEPSM</name>
<proteinExistence type="inferred from homology"/>
<keyword evidence="8" id="KW-0472">Membrane</keyword>
<evidence type="ECO:0000256" key="7">
    <source>
        <dbReference type="ARBA" id="ARBA00022989"/>
    </source>
</evidence>
<dbReference type="GO" id="GO:0005789">
    <property type="term" value="C:endoplasmic reticulum membrane"/>
    <property type="evidence" value="ECO:0007669"/>
    <property type="project" value="UniProtKB-SubCell"/>
</dbReference>
<dbReference type="EMBL" id="HACA01004716">
    <property type="protein sequence ID" value="CDW22077.1"/>
    <property type="molecule type" value="Transcribed_RNA"/>
</dbReference>
<evidence type="ECO:0000313" key="12">
    <source>
        <dbReference type="EMBL" id="CDW22077.1"/>
    </source>
</evidence>
<organism evidence="12">
    <name type="scientific">Lepeophtheirus salmonis</name>
    <name type="common">Salmon louse</name>
    <name type="synonym">Caligus salmonis</name>
    <dbReference type="NCBI Taxonomy" id="72036"/>
    <lineage>
        <taxon>Eukaryota</taxon>
        <taxon>Metazoa</taxon>
        <taxon>Ecdysozoa</taxon>
        <taxon>Arthropoda</taxon>
        <taxon>Crustacea</taxon>
        <taxon>Multicrustacea</taxon>
        <taxon>Hexanauplia</taxon>
        <taxon>Copepoda</taxon>
        <taxon>Siphonostomatoida</taxon>
        <taxon>Caligidae</taxon>
        <taxon>Lepeophtheirus</taxon>
    </lineage>
</organism>
<dbReference type="GO" id="GO:0005794">
    <property type="term" value="C:Golgi apparatus"/>
    <property type="evidence" value="ECO:0007669"/>
    <property type="project" value="TreeGrafter"/>
</dbReference>
<comment type="function">
    <text evidence="10">Critical mediator, in cooperation with CASP4, of endoplasmic reticulum-stress induced apoptosis. Required or the activation of CASP4 following endoplasmic reticulum stress.</text>
</comment>
<evidence type="ECO:0000256" key="1">
    <source>
        <dbReference type="ARBA" id="ARBA00004477"/>
    </source>
</evidence>
<keyword evidence="6" id="KW-0256">Endoplasmic reticulum</keyword>
<feature type="compositionally biased region" description="Basic and acidic residues" evidence="11">
    <location>
        <begin position="90"/>
        <end position="101"/>
    </location>
</feature>